<dbReference type="RefSeq" id="WP_344679987.1">
    <property type="nucleotide sequence ID" value="NZ_BAAAUX010000013.1"/>
</dbReference>
<comment type="caution">
    <text evidence="2">The sequence shown here is derived from an EMBL/GenBank/DDBJ whole genome shotgun (WGS) entry which is preliminary data.</text>
</comment>
<feature type="transmembrane region" description="Helical" evidence="1">
    <location>
        <begin position="34"/>
        <end position="56"/>
    </location>
</feature>
<dbReference type="EMBL" id="BAAAUX010000013">
    <property type="protein sequence ID" value="GAA2790999.1"/>
    <property type="molecule type" value="Genomic_DNA"/>
</dbReference>
<organism evidence="2 3">
    <name type="scientific">Saccharopolyspora taberi</name>
    <dbReference type="NCBI Taxonomy" id="60895"/>
    <lineage>
        <taxon>Bacteria</taxon>
        <taxon>Bacillati</taxon>
        <taxon>Actinomycetota</taxon>
        <taxon>Actinomycetes</taxon>
        <taxon>Pseudonocardiales</taxon>
        <taxon>Pseudonocardiaceae</taxon>
        <taxon>Saccharopolyspora</taxon>
    </lineage>
</organism>
<feature type="transmembrane region" description="Helical" evidence="1">
    <location>
        <begin position="12"/>
        <end position="28"/>
    </location>
</feature>
<dbReference type="Proteomes" id="UP001500979">
    <property type="component" value="Unassembled WGS sequence"/>
</dbReference>
<sequence>MVIERYRWVRRLLVGQPAVVWPCSWLLWSGGTNIGLAAAVVLLWASALGCVVSIVAPMRRQETRRC</sequence>
<accession>A0ABN3VE04</accession>
<evidence type="ECO:0000313" key="2">
    <source>
        <dbReference type="EMBL" id="GAA2790999.1"/>
    </source>
</evidence>
<keyword evidence="1" id="KW-0472">Membrane</keyword>
<keyword evidence="1" id="KW-0812">Transmembrane</keyword>
<reference evidence="2 3" key="1">
    <citation type="journal article" date="2019" name="Int. J. Syst. Evol. Microbiol.">
        <title>The Global Catalogue of Microorganisms (GCM) 10K type strain sequencing project: providing services to taxonomists for standard genome sequencing and annotation.</title>
        <authorList>
            <consortium name="The Broad Institute Genomics Platform"/>
            <consortium name="The Broad Institute Genome Sequencing Center for Infectious Disease"/>
            <person name="Wu L."/>
            <person name="Ma J."/>
        </authorList>
    </citation>
    <scope>NUCLEOTIDE SEQUENCE [LARGE SCALE GENOMIC DNA]</scope>
    <source>
        <strain evidence="2 3">JCM 9383</strain>
    </source>
</reference>
<gene>
    <name evidence="2" type="ORF">GCM10010470_27180</name>
</gene>
<keyword evidence="3" id="KW-1185">Reference proteome</keyword>
<proteinExistence type="predicted"/>
<evidence type="ECO:0000313" key="3">
    <source>
        <dbReference type="Proteomes" id="UP001500979"/>
    </source>
</evidence>
<keyword evidence="1" id="KW-1133">Transmembrane helix</keyword>
<protein>
    <submittedName>
        <fullName evidence="2">Uncharacterized protein</fullName>
    </submittedName>
</protein>
<name>A0ABN3VE04_9PSEU</name>
<evidence type="ECO:0000256" key="1">
    <source>
        <dbReference type="SAM" id="Phobius"/>
    </source>
</evidence>